<name>A0A285TG35_9HYPH</name>
<feature type="non-terminal residue" evidence="1">
    <location>
        <position position="1"/>
    </location>
</feature>
<evidence type="ECO:0000313" key="1">
    <source>
        <dbReference type="EMBL" id="SOC19473.1"/>
    </source>
</evidence>
<evidence type="ECO:0000313" key="2">
    <source>
        <dbReference type="Proteomes" id="UP000219331"/>
    </source>
</evidence>
<organism evidence="1 2">
    <name type="scientific">Stappia indica</name>
    <dbReference type="NCBI Taxonomy" id="538381"/>
    <lineage>
        <taxon>Bacteria</taxon>
        <taxon>Pseudomonadati</taxon>
        <taxon>Pseudomonadota</taxon>
        <taxon>Alphaproteobacteria</taxon>
        <taxon>Hyphomicrobiales</taxon>
        <taxon>Stappiaceae</taxon>
        <taxon>Stappia</taxon>
    </lineage>
</organism>
<proteinExistence type="predicted"/>
<dbReference type="EMBL" id="OBML01000010">
    <property type="protein sequence ID" value="SOC19473.1"/>
    <property type="molecule type" value="Genomic_DNA"/>
</dbReference>
<keyword evidence="2" id="KW-1185">Reference proteome</keyword>
<sequence length="47" mass="5031">KLENLAALLDQQQQQTGSRGLDALAAILDQQQQQGRTLGSGPLSGRR</sequence>
<accession>A0A285TG35</accession>
<protein>
    <submittedName>
        <fullName evidence="1">Uncharacterized protein</fullName>
    </submittedName>
</protein>
<dbReference type="AlphaFoldDB" id="A0A285TG35"/>
<dbReference type="Proteomes" id="UP000219331">
    <property type="component" value="Unassembled WGS sequence"/>
</dbReference>
<reference evidence="1 2" key="1">
    <citation type="submission" date="2017-08" db="EMBL/GenBank/DDBJ databases">
        <authorList>
            <person name="de Groot N.N."/>
        </authorList>
    </citation>
    <scope>NUCLEOTIDE SEQUENCE [LARGE SCALE GENOMIC DNA]</scope>
    <source>
        <strain evidence="1 2">USBA 352</strain>
    </source>
</reference>
<gene>
    <name evidence="1" type="ORF">SAMN05421512_11042</name>
</gene>